<proteinExistence type="predicted"/>
<dbReference type="AlphaFoldDB" id="A0A645EI90"/>
<organism evidence="1">
    <name type="scientific">bioreactor metagenome</name>
    <dbReference type="NCBI Taxonomy" id="1076179"/>
    <lineage>
        <taxon>unclassified sequences</taxon>
        <taxon>metagenomes</taxon>
        <taxon>ecological metagenomes</taxon>
    </lineage>
</organism>
<accession>A0A645EI90</accession>
<reference evidence="1" key="1">
    <citation type="submission" date="2019-08" db="EMBL/GenBank/DDBJ databases">
        <authorList>
            <person name="Kucharzyk K."/>
            <person name="Murdoch R.W."/>
            <person name="Higgins S."/>
            <person name="Loffler F."/>
        </authorList>
    </citation>
    <scope>NUCLEOTIDE SEQUENCE</scope>
</reference>
<protein>
    <submittedName>
        <fullName evidence="1">Uncharacterized protein</fullName>
    </submittedName>
</protein>
<name>A0A645EI90_9ZZZZ</name>
<sequence>MGYLDSFFGRSQGGITPSGWECESLPYLVEFDNFGLSDRPGEATIDSHYVWGYDEITWFCLQKEVYRKEWLRYAYDWILKHDPNGFLQMPVCRIMVTGDGQPVKKCHANTRTADFPHGLNLEETIKNIWLQ</sequence>
<dbReference type="EMBL" id="VSSQ01047020">
    <property type="protein sequence ID" value="MPN00992.1"/>
    <property type="molecule type" value="Genomic_DNA"/>
</dbReference>
<comment type="caution">
    <text evidence="1">The sequence shown here is derived from an EMBL/GenBank/DDBJ whole genome shotgun (WGS) entry which is preliminary data.</text>
</comment>
<gene>
    <name evidence="1" type="ORF">SDC9_148190</name>
</gene>
<evidence type="ECO:0000313" key="1">
    <source>
        <dbReference type="EMBL" id="MPN00992.1"/>
    </source>
</evidence>